<dbReference type="SUPFAM" id="SSF55073">
    <property type="entry name" value="Nucleotide cyclase"/>
    <property type="match status" value="1"/>
</dbReference>
<evidence type="ECO:0000313" key="5">
    <source>
        <dbReference type="Proteomes" id="UP001232536"/>
    </source>
</evidence>
<dbReference type="InterPro" id="IPR043128">
    <property type="entry name" value="Rev_trsase/Diguanyl_cyclase"/>
</dbReference>
<organism evidence="4 5">
    <name type="scientific">Actinotalea lenta</name>
    <dbReference type="NCBI Taxonomy" id="3064654"/>
    <lineage>
        <taxon>Bacteria</taxon>
        <taxon>Bacillati</taxon>
        <taxon>Actinomycetota</taxon>
        <taxon>Actinomycetes</taxon>
        <taxon>Micrococcales</taxon>
        <taxon>Cellulomonadaceae</taxon>
        <taxon>Actinotalea</taxon>
    </lineage>
</organism>
<feature type="domain" description="EAL" evidence="2">
    <location>
        <begin position="336"/>
        <end position="589"/>
    </location>
</feature>
<keyword evidence="5" id="KW-1185">Reference proteome</keyword>
<keyword evidence="4" id="KW-0378">Hydrolase</keyword>
<protein>
    <submittedName>
        <fullName evidence="4">GGDEF domain-containing phosphodiesterase</fullName>
        <ecNumber evidence="4">3.1.4.52</ecNumber>
    </submittedName>
</protein>
<dbReference type="EC" id="3.1.4.52" evidence="4"/>
<evidence type="ECO:0000313" key="4">
    <source>
        <dbReference type="EMBL" id="MDO8107603.1"/>
    </source>
</evidence>
<dbReference type="PANTHER" id="PTHR33121">
    <property type="entry name" value="CYCLIC DI-GMP PHOSPHODIESTERASE PDEF"/>
    <property type="match status" value="1"/>
</dbReference>
<dbReference type="InterPro" id="IPR035919">
    <property type="entry name" value="EAL_sf"/>
</dbReference>
<dbReference type="Pfam" id="PF00563">
    <property type="entry name" value="EAL"/>
    <property type="match status" value="1"/>
</dbReference>
<evidence type="ECO:0000259" key="2">
    <source>
        <dbReference type="PROSITE" id="PS50883"/>
    </source>
</evidence>
<comment type="caution">
    <text evidence="4">The sequence shown here is derived from an EMBL/GenBank/DDBJ whole genome shotgun (WGS) entry which is preliminary data.</text>
</comment>
<dbReference type="Gene3D" id="3.20.20.450">
    <property type="entry name" value="EAL domain"/>
    <property type="match status" value="1"/>
</dbReference>
<feature type="domain" description="GGDEF" evidence="3">
    <location>
        <begin position="214"/>
        <end position="335"/>
    </location>
</feature>
<dbReference type="PANTHER" id="PTHR33121:SF79">
    <property type="entry name" value="CYCLIC DI-GMP PHOSPHODIESTERASE PDED-RELATED"/>
    <property type="match status" value="1"/>
</dbReference>
<dbReference type="InterPro" id="IPR000160">
    <property type="entry name" value="GGDEF_dom"/>
</dbReference>
<dbReference type="InterPro" id="IPR050706">
    <property type="entry name" value="Cyclic-di-GMP_PDE-like"/>
</dbReference>
<dbReference type="GO" id="GO:0071111">
    <property type="term" value="F:cyclic-guanylate-specific phosphodiesterase activity"/>
    <property type="evidence" value="ECO:0007669"/>
    <property type="project" value="UniProtKB-EC"/>
</dbReference>
<dbReference type="NCBIfam" id="TIGR00254">
    <property type="entry name" value="GGDEF"/>
    <property type="match status" value="1"/>
</dbReference>
<accession>A0ABT9DBP2</accession>
<feature type="transmembrane region" description="Helical" evidence="1">
    <location>
        <begin position="164"/>
        <end position="186"/>
    </location>
</feature>
<feature type="transmembrane region" description="Helical" evidence="1">
    <location>
        <begin position="137"/>
        <end position="158"/>
    </location>
</feature>
<dbReference type="RefSeq" id="WP_304601221.1">
    <property type="nucleotide sequence ID" value="NZ_JAUQYO010000001.1"/>
</dbReference>
<dbReference type="Proteomes" id="UP001232536">
    <property type="component" value="Unassembled WGS sequence"/>
</dbReference>
<proteinExistence type="predicted"/>
<feature type="transmembrane region" description="Helical" evidence="1">
    <location>
        <begin position="60"/>
        <end position="79"/>
    </location>
</feature>
<dbReference type="PROSITE" id="PS50883">
    <property type="entry name" value="EAL"/>
    <property type="match status" value="1"/>
</dbReference>
<dbReference type="EMBL" id="JAUQYP010000001">
    <property type="protein sequence ID" value="MDO8107603.1"/>
    <property type="molecule type" value="Genomic_DNA"/>
</dbReference>
<dbReference type="SUPFAM" id="SSF141868">
    <property type="entry name" value="EAL domain-like"/>
    <property type="match status" value="1"/>
</dbReference>
<keyword evidence="1" id="KW-0812">Transmembrane</keyword>
<name>A0ABT9DBP2_9CELL</name>
<feature type="transmembrane region" description="Helical" evidence="1">
    <location>
        <begin position="86"/>
        <end position="106"/>
    </location>
</feature>
<gene>
    <name evidence="4" type="ORF">Q6348_10390</name>
</gene>
<dbReference type="InterPro" id="IPR001633">
    <property type="entry name" value="EAL_dom"/>
</dbReference>
<dbReference type="CDD" id="cd01948">
    <property type="entry name" value="EAL"/>
    <property type="match status" value="1"/>
</dbReference>
<dbReference type="Gene3D" id="3.30.70.270">
    <property type="match status" value="1"/>
</dbReference>
<keyword evidence="1" id="KW-0472">Membrane</keyword>
<feature type="transmembrane region" description="Helical" evidence="1">
    <location>
        <begin position="35"/>
        <end position="54"/>
    </location>
</feature>
<keyword evidence="1" id="KW-1133">Transmembrane helix</keyword>
<evidence type="ECO:0000256" key="1">
    <source>
        <dbReference type="SAM" id="Phobius"/>
    </source>
</evidence>
<evidence type="ECO:0000259" key="3">
    <source>
        <dbReference type="PROSITE" id="PS50887"/>
    </source>
</evidence>
<reference evidence="4 5" key="1">
    <citation type="submission" date="2023-07" db="EMBL/GenBank/DDBJ databases">
        <title>Description of novel actinomycetes strains, isolated from tidal flat sediment.</title>
        <authorList>
            <person name="Lu C."/>
        </authorList>
    </citation>
    <scope>NUCLEOTIDE SEQUENCE [LARGE SCALE GENOMIC DNA]</scope>
    <source>
        <strain evidence="4 5">SYSU T00b441</strain>
    </source>
</reference>
<feature type="transmembrane region" description="Helical" evidence="1">
    <location>
        <begin position="112"/>
        <end position="130"/>
    </location>
</feature>
<dbReference type="InterPro" id="IPR029787">
    <property type="entry name" value="Nucleotide_cyclase"/>
</dbReference>
<dbReference type="SMART" id="SM00052">
    <property type="entry name" value="EAL"/>
    <property type="match status" value="1"/>
</dbReference>
<dbReference type="Pfam" id="PF00990">
    <property type="entry name" value="GGDEF"/>
    <property type="match status" value="1"/>
</dbReference>
<dbReference type="PROSITE" id="PS50887">
    <property type="entry name" value="GGDEF"/>
    <property type="match status" value="1"/>
</dbReference>
<sequence>MPFTTAWPAPSADVRRHSRYFRTATAIATPQRMTAVVAGLYALGGFTVLAGVLAVRPERWLPLSLLGATGVVVAAALAARRNVPSNVLAALPALGAVIVTADIALAAGTPLAHAYALLYLFVIVDASFFFDWWTAALHWAVVAVAQVTTAFVTGVSWVEVGAVLVTLGVAGGVTGWLVRVAALAGVDPLTGLVDRGVGDREIEAAVGRVARTGEDAALVLIDLDAFSTLNHEQGVAAGDDVLVQVAGACAAVVAGTGTGCRFGSDEFLLILARADREQALVTVADLRRRVAPVRFSAAVTTVSRADTRAGIAWRLMTALRGATEQGGGATVVADDSATATVRLREAIAGGELEMHYQPIVHLGRREVVGLEALVRWRDPDRGLVPPDSFVPHAERDGTIVDLGRWVVAEVCRQMRQWAAEGVEVPVAVNASHAELNRSDFADRFLRTCREHGVPPSAIVVEVTETTVARTEDRVMANLERLRAAGVGVSIDDFGTGYSSLARLQRLPVTQLKIDRAFVAALEDGGGGGPVLSVIVALGAALGLDVVAEGIETPAQAEVLGRLGVRHGQGYHFARPMCAAQLAAGLVRRGP</sequence>
<dbReference type="SMART" id="SM00267">
    <property type="entry name" value="GGDEF"/>
    <property type="match status" value="1"/>
</dbReference>